<dbReference type="SUPFAM" id="SSF47598">
    <property type="entry name" value="Ribbon-helix-helix"/>
    <property type="match status" value="1"/>
</dbReference>
<dbReference type="InterPro" id="IPR013321">
    <property type="entry name" value="Arc_rbn_hlx_hlx"/>
</dbReference>
<feature type="compositionally biased region" description="Pro residues" evidence="1">
    <location>
        <begin position="99"/>
        <end position="130"/>
    </location>
</feature>
<evidence type="ECO:0000313" key="2">
    <source>
        <dbReference type="EMBL" id="EWS81579.1"/>
    </source>
</evidence>
<dbReference type="Gene3D" id="1.10.1220.10">
    <property type="entry name" value="Met repressor-like"/>
    <property type="match status" value="1"/>
</dbReference>
<name>Z9JTS9_9MICO</name>
<dbReference type="GO" id="GO:0006355">
    <property type="term" value="P:regulation of DNA-templated transcription"/>
    <property type="evidence" value="ECO:0007669"/>
    <property type="project" value="InterPro"/>
</dbReference>
<dbReference type="GO" id="GO:0016301">
    <property type="term" value="F:kinase activity"/>
    <property type="evidence" value="ECO:0007669"/>
    <property type="project" value="UniProtKB-KW"/>
</dbReference>
<dbReference type="EMBL" id="JDYK01000006">
    <property type="protein sequence ID" value="EWS81579.1"/>
    <property type="molecule type" value="Genomic_DNA"/>
</dbReference>
<keyword evidence="2" id="KW-0418">Kinase</keyword>
<sequence>MDLRHASRTVHEQLAASAAVGDEDVRRAAGLLAVTVEPAVRLAMQDLIGALAAEISREIAPGRVDIGLRGSEVEVRVVPPAPPSAAVPPGGFGAAPGGFAPPPGGVPAPGFPPPPEGAVPPVPPVPPAPPEGEDDGSTTRVSFRPPQHLKARLEDAANREGLSLNAYLVRALTAHLDGAAQQSYPATGSQDPRGTGRTSGWFI</sequence>
<protein>
    <submittedName>
        <fullName evidence="2">Histidine kinase</fullName>
    </submittedName>
</protein>
<dbReference type="STRING" id="396014.BF93_15485"/>
<comment type="caution">
    <text evidence="2">The sequence shown here is derived from an EMBL/GenBank/DDBJ whole genome shotgun (WGS) entry which is preliminary data.</text>
</comment>
<evidence type="ECO:0000313" key="3">
    <source>
        <dbReference type="Proteomes" id="UP000023067"/>
    </source>
</evidence>
<feature type="region of interest" description="Disordered" evidence="1">
    <location>
        <begin position="182"/>
        <end position="203"/>
    </location>
</feature>
<dbReference type="AlphaFoldDB" id="Z9JTS9"/>
<keyword evidence="2" id="KW-0808">Transferase</keyword>
<gene>
    <name evidence="2" type="ORF">BF93_15485</name>
</gene>
<organism evidence="2 3">
    <name type="scientific">Brachybacterium phenoliresistens</name>
    <dbReference type="NCBI Taxonomy" id="396014"/>
    <lineage>
        <taxon>Bacteria</taxon>
        <taxon>Bacillati</taxon>
        <taxon>Actinomycetota</taxon>
        <taxon>Actinomycetes</taxon>
        <taxon>Micrococcales</taxon>
        <taxon>Dermabacteraceae</taxon>
        <taxon>Brachybacterium</taxon>
    </lineage>
</organism>
<proteinExistence type="predicted"/>
<dbReference type="HOGENOM" id="CLU_105073_0_0_11"/>
<evidence type="ECO:0000256" key="1">
    <source>
        <dbReference type="SAM" id="MobiDB-lite"/>
    </source>
</evidence>
<dbReference type="OrthoDB" id="5193907at2"/>
<accession>Z9JTS9</accession>
<dbReference type="Proteomes" id="UP000023067">
    <property type="component" value="Unassembled WGS sequence"/>
</dbReference>
<feature type="region of interest" description="Disordered" evidence="1">
    <location>
        <begin position="88"/>
        <end position="142"/>
    </location>
</feature>
<reference evidence="2 3" key="1">
    <citation type="submission" date="2014-02" db="EMBL/GenBank/DDBJ databases">
        <title>Genome sequence of Brachybacterium phenoliresistens strain W13A50.</title>
        <authorList>
            <person name="Wang X."/>
        </authorList>
    </citation>
    <scope>NUCLEOTIDE SEQUENCE [LARGE SCALE GENOMIC DNA]</scope>
    <source>
        <strain evidence="2 3">W13A50</strain>
    </source>
</reference>
<dbReference type="PATRIC" id="fig|396014.3.peg.1441"/>
<dbReference type="InterPro" id="IPR010985">
    <property type="entry name" value="Ribbon_hlx_hlx"/>
</dbReference>
<dbReference type="RefSeq" id="WP_038371650.1">
    <property type="nucleotide sequence ID" value="NZ_KK069991.1"/>
</dbReference>
<dbReference type="eggNOG" id="COG4226">
    <property type="taxonomic scope" value="Bacteria"/>
</dbReference>
<keyword evidence="3" id="KW-1185">Reference proteome</keyword>